<keyword evidence="2" id="KW-1185">Reference proteome</keyword>
<evidence type="ECO:0000313" key="1">
    <source>
        <dbReference type="EMBL" id="OQP45437.1"/>
    </source>
</evidence>
<reference evidence="2" key="1">
    <citation type="submission" date="2016-04" db="EMBL/GenBank/DDBJ databases">
        <authorList>
            <person name="Chen L."/>
            <person name="Zhuang W."/>
            <person name="Wang G."/>
        </authorList>
    </citation>
    <scope>NUCLEOTIDE SEQUENCE [LARGE SCALE GENOMIC DNA]</scope>
    <source>
        <strain evidence="2">17621</strain>
    </source>
</reference>
<protein>
    <submittedName>
        <fullName evidence="1">Uncharacterized protein</fullName>
    </submittedName>
</protein>
<sequence>MTRAGKHIYTFLDDHLGIYDNPQGIEFIMNMDDSVFVVSPITPPPEPYADFGLIYPSQPFNTFVDDFQFSGTRALITMTPNKLWALYRKGKAEIYCTIVVKIILYALYFRLTENNKMIVRDDYDREHELGMVFTSPLQFLDYTQSHFFTEAG</sequence>
<dbReference type="RefSeq" id="WP_081202290.1">
    <property type="nucleotide sequence ID" value="NZ_FOCZ01000006.1"/>
</dbReference>
<gene>
    <name evidence="1" type="ORF">A4H97_32345</name>
</gene>
<dbReference type="EMBL" id="LVXG01000029">
    <property type="protein sequence ID" value="OQP45437.1"/>
    <property type="molecule type" value="Genomic_DNA"/>
</dbReference>
<dbReference type="OrthoDB" id="665076at2"/>
<evidence type="ECO:0000313" key="2">
    <source>
        <dbReference type="Proteomes" id="UP000192610"/>
    </source>
</evidence>
<dbReference type="Proteomes" id="UP000192610">
    <property type="component" value="Unassembled WGS sequence"/>
</dbReference>
<dbReference type="AlphaFoldDB" id="A0A1V9EH26"/>
<proteinExistence type="predicted"/>
<organism evidence="1 2">
    <name type="scientific">Niastella yeongjuensis</name>
    <dbReference type="NCBI Taxonomy" id="354355"/>
    <lineage>
        <taxon>Bacteria</taxon>
        <taxon>Pseudomonadati</taxon>
        <taxon>Bacteroidota</taxon>
        <taxon>Chitinophagia</taxon>
        <taxon>Chitinophagales</taxon>
        <taxon>Chitinophagaceae</taxon>
        <taxon>Niastella</taxon>
    </lineage>
</organism>
<accession>A0A1V9EH26</accession>
<name>A0A1V9EH26_9BACT</name>
<comment type="caution">
    <text evidence="1">The sequence shown here is derived from an EMBL/GenBank/DDBJ whole genome shotgun (WGS) entry which is preliminary data.</text>
</comment>
<dbReference type="STRING" id="354355.SAMN05660816_03439"/>